<dbReference type="CDD" id="cd16978">
    <property type="entry name" value="VHS_HSE1"/>
    <property type="match status" value="1"/>
</dbReference>
<dbReference type="EMBL" id="JMSN01000160">
    <property type="protein sequence ID" value="KDN36691.1"/>
    <property type="molecule type" value="Genomic_DNA"/>
</dbReference>
<dbReference type="Gene3D" id="1.20.5.1940">
    <property type="match status" value="1"/>
</dbReference>
<evidence type="ECO:0000256" key="7">
    <source>
        <dbReference type="ARBA" id="ARBA00022448"/>
    </source>
</evidence>
<dbReference type="InterPro" id="IPR050670">
    <property type="entry name" value="STAM"/>
</dbReference>
<dbReference type="SMART" id="SM00288">
    <property type="entry name" value="VHS"/>
    <property type="match status" value="1"/>
</dbReference>
<protein>
    <recommendedName>
        <fullName evidence="4">Class E vacuolar protein-sorting machinery protein HSE1</fullName>
    </recommendedName>
    <alternativeName>
        <fullName evidence="5">Class E vacuolar protein-sorting machinery protein hse1</fullName>
    </alternativeName>
</protein>
<dbReference type="PROSITE" id="PS50179">
    <property type="entry name" value="VHS"/>
    <property type="match status" value="1"/>
</dbReference>
<evidence type="ECO:0000256" key="11">
    <source>
        <dbReference type="PROSITE-ProRule" id="PRU00192"/>
    </source>
</evidence>
<dbReference type="GO" id="GO:0043130">
    <property type="term" value="F:ubiquitin binding"/>
    <property type="evidence" value="ECO:0007669"/>
    <property type="project" value="InterPro"/>
</dbReference>
<dbReference type="InterPro" id="IPR003903">
    <property type="entry name" value="UIM_dom"/>
</dbReference>
<dbReference type="InterPro" id="IPR001452">
    <property type="entry name" value="SH3_domain"/>
</dbReference>
<dbReference type="InterPro" id="IPR002014">
    <property type="entry name" value="VHS_dom"/>
</dbReference>
<keyword evidence="10" id="KW-0472">Membrane</keyword>
<feature type="domain" description="SH3" evidence="13">
    <location>
        <begin position="298"/>
        <end position="357"/>
    </location>
</feature>
<dbReference type="PROSITE" id="PS50002">
    <property type="entry name" value="SH3"/>
    <property type="match status" value="1"/>
</dbReference>
<keyword evidence="6 11" id="KW-0728">SH3 domain</keyword>
<keyword evidence="7" id="KW-0813">Transport</keyword>
<feature type="compositionally biased region" description="Low complexity" evidence="12">
    <location>
        <begin position="499"/>
        <end position="511"/>
    </location>
</feature>
<feature type="region of interest" description="Disordered" evidence="12">
    <location>
        <begin position="604"/>
        <end position="708"/>
    </location>
</feature>
<feature type="compositionally biased region" description="Polar residues" evidence="12">
    <location>
        <begin position="257"/>
        <end position="281"/>
    </location>
</feature>
<gene>
    <name evidence="15" type="ORF">K437DRAFT_260047</name>
</gene>
<dbReference type="SUPFAM" id="SSF48464">
    <property type="entry name" value="ENTH/VHS domain"/>
    <property type="match status" value="1"/>
</dbReference>
<feature type="compositionally biased region" description="Polar residues" evidence="12">
    <location>
        <begin position="699"/>
        <end position="708"/>
    </location>
</feature>
<dbReference type="OrthoDB" id="10255964at2759"/>
<feature type="compositionally biased region" description="Low complexity" evidence="12">
    <location>
        <begin position="525"/>
        <end position="553"/>
    </location>
</feature>
<dbReference type="GeneID" id="25265443"/>
<dbReference type="PANTHER" id="PTHR45929">
    <property type="entry name" value="JAK PATHWAY SIGNAL TRANSDUCTION ADAPTOR MOLECULE"/>
    <property type="match status" value="1"/>
</dbReference>
<comment type="similarity">
    <text evidence="3">Belongs to the STAM family.</text>
</comment>
<reference evidence="15 16" key="1">
    <citation type="submission" date="2014-05" db="EMBL/GenBank/DDBJ databases">
        <title>Draft genome sequence of a rare smut relative, Tilletiaria anomala UBC 951.</title>
        <authorList>
            <consortium name="DOE Joint Genome Institute"/>
            <person name="Toome M."/>
            <person name="Kuo A."/>
            <person name="Henrissat B."/>
            <person name="Lipzen A."/>
            <person name="Tritt A."/>
            <person name="Yoshinaga Y."/>
            <person name="Zane M."/>
            <person name="Barry K."/>
            <person name="Grigoriev I.V."/>
            <person name="Spatafora J.W."/>
            <person name="Aimea M.C."/>
        </authorList>
    </citation>
    <scope>NUCLEOTIDE SEQUENCE [LARGE SCALE GENOMIC DNA]</scope>
    <source>
        <strain evidence="15 16">UBC 951</strain>
    </source>
</reference>
<keyword evidence="9" id="KW-0653">Protein transport</keyword>
<evidence type="ECO:0000313" key="16">
    <source>
        <dbReference type="Proteomes" id="UP000027361"/>
    </source>
</evidence>
<dbReference type="FunCoup" id="A0A066V5D3">
    <property type="interactions" value="170"/>
</dbReference>
<evidence type="ECO:0000256" key="8">
    <source>
        <dbReference type="ARBA" id="ARBA00022753"/>
    </source>
</evidence>
<name>A0A066V5D3_TILAU</name>
<evidence type="ECO:0000313" key="15">
    <source>
        <dbReference type="EMBL" id="KDN36691.1"/>
    </source>
</evidence>
<dbReference type="AlphaFoldDB" id="A0A066V5D3"/>
<dbReference type="RefSeq" id="XP_013240131.1">
    <property type="nucleotide sequence ID" value="XM_013384677.1"/>
</dbReference>
<evidence type="ECO:0000259" key="13">
    <source>
        <dbReference type="PROSITE" id="PS50002"/>
    </source>
</evidence>
<evidence type="ECO:0000256" key="3">
    <source>
        <dbReference type="ARBA" id="ARBA00009666"/>
    </source>
</evidence>
<dbReference type="SUPFAM" id="SSF89009">
    <property type="entry name" value="GAT-like domain"/>
    <property type="match status" value="1"/>
</dbReference>
<dbReference type="SUPFAM" id="SSF50044">
    <property type="entry name" value="SH3-domain"/>
    <property type="match status" value="1"/>
</dbReference>
<feature type="region of interest" description="Disordered" evidence="12">
    <location>
        <begin position="525"/>
        <end position="567"/>
    </location>
</feature>
<dbReference type="PRINTS" id="PR00499">
    <property type="entry name" value="P67PHOX"/>
</dbReference>
<dbReference type="Pfam" id="PF00790">
    <property type="entry name" value="VHS"/>
    <property type="match status" value="1"/>
</dbReference>
<dbReference type="InterPro" id="IPR008942">
    <property type="entry name" value="ENTH_VHS"/>
</dbReference>
<dbReference type="InParanoid" id="A0A066V5D3"/>
<dbReference type="GO" id="GO:0035091">
    <property type="term" value="F:phosphatidylinositol binding"/>
    <property type="evidence" value="ECO:0007669"/>
    <property type="project" value="InterPro"/>
</dbReference>
<feature type="compositionally biased region" description="Low complexity" evidence="12">
    <location>
        <begin position="235"/>
        <end position="248"/>
    </location>
</feature>
<dbReference type="InterPro" id="IPR004152">
    <property type="entry name" value="GAT_dom"/>
</dbReference>
<feature type="region of interest" description="Disordered" evidence="12">
    <location>
        <begin position="203"/>
        <end position="295"/>
    </location>
</feature>
<dbReference type="GO" id="GO:0043328">
    <property type="term" value="P:protein transport to vacuole involved in ubiquitin-dependent protein catabolic process via the multivesicular body sorting pathway"/>
    <property type="evidence" value="ECO:0007669"/>
    <property type="project" value="TreeGrafter"/>
</dbReference>
<organism evidence="15 16">
    <name type="scientific">Tilletiaria anomala (strain ATCC 24038 / CBS 436.72 / UBC 951)</name>
    <dbReference type="NCBI Taxonomy" id="1037660"/>
    <lineage>
        <taxon>Eukaryota</taxon>
        <taxon>Fungi</taxon>
        <taxon>Dikarya</taxon>
        <taxon>Basidiomycota</taxon>
        <taxon>Ustilaginomycotina</taxon>
        <taxon>Exobasidiomycetes</taxon>
        <taxon>Georgefischeriales</taxon>
        <taxon>Tilletiariaceae</taxon>
        <taxon>Tilletiaria</taxon>
    </lineage>
</organism>
<feature type="region of interest" description="Disordered" evidence="12">
    <location>
        <begin position="123"/>
        <end position="145"/>
    </location>
</feature>
<feature type="compositionally biased region" description="Low complexity" evidence="12">
    <location>
        <begin position="604"/>
        <end position="646"/>
    </location>
</feature>
<comment type="subcellular location">
    <subcellularLocation>
        <location evidence="2">Endosome membrane</location>
        <topology evidence="2">Peripheral membrane protein</topology>
        <orientation evidence="2">Cytoplasmic side</orientation>
    </subcellularLocation>
</comment>
<feature type="region of interest" description="Disordered" evidence="12">
    <location>
        <begin position="160"/>
        <end position="191"/>
    </location>
</feature>
<dbReference type="GO" id="GO:0033565">
    <property type="term" value="C:ESCRT-0 complex"/>
    <property type="evidence" value="ECO:0007669"/>
    <property type="project" value="TreeGrafter"/>
</dbReference>
<evidence type="ECO:0000256" key="4">
    <source>
        <dbReference type="ARBA" id="ARBA00017923"/>
    </source>
</evidence>
<evidence type="ECO:0000256" key="2">
    <source>
        <dbReference type="ARBA" id="ARBA00004125"/>
    </source>
</evidence>
<dbReference type="Gene3D" id="1.25.40.90">
    <property type="match status" value="1"/>
</dbReference>
<feature type="compositionally biased region" description="Basic and acidic residues" evidence="12">
    <location>
        <begin position="649"/>
        <end position="663"/>
    </location>
</feature>
<comment type="function">
    <text evidence="1">Component of the ESCRT-0 complex which is the sorting receptor for ubiquitinated cargo proteins at the multivesicular body (MVB).</text>
</comment>
<dbReference type="OMA" id="AINEERM"/>
<sequence length="708" mass="74630">MFKAANPYDELVAKATDEHLTSENWELNLDVCDKVSGQGETAARDCIAAIAKRLLHRSANVQLYALTLADSLSKNVPGHIIYPELSSRAFCQALARLIADERNTHATVRKKAAANVQQWAADMGKPAKGGSGNGSSGAVDDDGNSVGAIMKETYDQLKHQHPSFFDDPAGNGSGADGSVPPTEPSSAQLRREDEELRRVLELSLQDQGGRHAVLDSGAGAEGSSGGSSGGGGAFAGASSSAMTAATGTRVADHGVSGESSYPVANNTTSSSETPKKGQQPQANGGSSTGGATGAPGALAASRVRALYDFQPTEHGELAFAKGDFIRVLDSVYEHWWRGEVRGEVGIFPVNYVEILPDPTPEDIQRDAELEARIFSSASSIDLLIAKLSSLDPRKSNLSDDEELQDLYQQALSIRPKIIRLIDRYSAKVAELKGLNEKFTKARGTFEGLMEESLQRWEPNKAGSSNRDYLGHRMQPQPQLQQHMSDYTGSAGAHGDLMAQQQQQPHQQQDYSQAWAAYYAQQGYQPGQYPPHGQGQPPAAVPATPGQVPAAGAVSVPQPPPGLDPRDPAYAQWYYAHFGHPNQQQPHQTQRYEGGYGTVQASVSAVPDSAAPPSSAAMPTGAGSSGSTSGAPVPAGGPASSVGGEAVPQDDEKRRLFERARAEADAYQSAHRAYLSGQQQHGASGAGSSGSNGHAMGIHPQQTPGASAP</sequence>
<evidence type="ECO:0000256" key="5">
    <source>
        <dbReference type="ARBA" id="ARBA00018978"/>
    </source>
</evidence>
<dbReference type="STRING" id="1037660.A0A066V5D3"/>
<dbReference type="PRINTS" id="PR00452">
    <property type="entry name" value="SH3DOMAIN"/>
</dbReference>
<dbReference type="HOGENOM" id="CLU_010104_1_1_1"/>
<evidence type="ECO:0000256" key="6">
    <source>
        <dbReference type="ARBA" id="ARBA00022443"/>
    </source>
</evidence>
<dbReference type="Proteomes" id="UP000027361">
    <property type="component" value="Unassembled WGS sequence"/>
</dbReference>
<comment type="caution">
    <text evidence="15">The sequence shown here is derived from an EMBL/GenBank/DDBJ whole genome shotgun (WGS) entry which is preliminary data.</text>
</comment>
<evidence type="ECO:0000256" key="10">
    <source>
        <dbReference type="ARBA" id="ARBA00023136"/>
    </source>
</evidence>
<dbReference type="Pfam" id="PF03127">
    <property type="entry name" value="GAT"/>
    <property type="match status" value="1"/>
</dbReference>
<evidence type="ECO:0000256" key="1">
    <source>
        <dbReference type="ARBA" id="ARBA00002654"/>
    </source>
</evidence>
<evidence type="ECO:0000256" key="9">
    <source>
        <dbReference type="ARBA" id="ARBA00022927"/>
    </source>
</evidence>
<dbReference type="PROSITE" id="PS50330">
    <property type="entry name" value="UIM"/>
    <property type="match status" value="1"/>
</dbReference>
<dbReference type="Gene3D" id="2.30.30.40">
    <property type="entry name" value="SH3 Domains"/>
    <property type="match status" value="1"/>
</dbReference>
<evidence type="ECO:0000256" key="12">
    <source>
        <dbReference type="SAM" id="MobiDB-lite"/>
    </source>
</evidence>
<dbReference type="PANTHER" id="PTHR45929:SF3">
    <property type="entry name" value="JAK PATHWAY SIGNAL TRANSDUCTION ADAPTOR MOLECULE"/>
    <property type="match status" value="1"/>
</dbReference>
<proteinExistence type="inferred from homology"/>
<dbReference type="GO" id="GO:0010008">
    <property type="term" value="C:endosome membrane"/>
    <property type="evidence" value="ECO:0007669"/>
    <property type="project" value="UniProtKB-SubCell"/>
</dbReference>
<dbReference type="CDD" id="cd11805">
    <property type="entry name" value="SH3_GRB2_like_C"/>
    <property type="match status" value="1"/>
</dbReference>
<dbReference type="CDD" id="cd21386">
    <property type="entry name" value="GAT_Hse1"/>
    <property type="match status" value="1"/>
</dbReference>
<accession>A0A066V5D3</accession>
<dbReference type="SMART" id="SM00326">
    <property type="entry name" value="SH3"/>
    <property type="match status" value="1"/>
</dbReference>
<keyword evidence="8" id="KW-0967">Endosome</keyword>
<feature type="region of interest" description="Disordered" evidence="12">
    <location>
        <begin position="483"/>
        <end position="511"/>
    </location>
</feature>
<evidence type="ECO:0000259" key="14">
    <source>
        <dbReference type="PROSITE" id="PS50179"/>
    </source>
</evidence>
<dbReference type="Pfam" id="PF00018">
    <property type="entry name" value="SH3_1"/>
    <property type="match status" value="1"/>
</dbReference>
<feature type="domain" description="VHS" evidence="14">
    <location>
        <begin position="15"/>
        <end position="165"/>
    </location>
</feature>
<dbReference type="InterPro" id="IPR036028">
    <property type="entry name" value="SH3-like_dom_sf"/>
</dbReference>
<feature type="compositionally biased region" description="Gly residues" evidence="12">
    <location>
        <begin position="219"/>
        <end position="234"/>
    </location>
</feature>
<keyword evidence="16" id="KW-1185">Reference proteome</keyword>